<dbReference type="Proteomes" id="UP001165941">
    <property type="component" value="Unassembled WGS sequence"/>
</dbReference>
<keyword evidence="2" id="KW-0597">Phosphoprotein</keyword>
<evidence type="ECO:0000313" key="5">
    <source>
        <dbReference type="EMBL" id="NIG58959.1"/>
    </source>
</evidence>
<evidence type="ECO:0000256" key="2">
    <source>
        <dbReference type="ARBA" id="ARBA00022553"/>
    </source>
</evidence>
<proteinExistence type="predicted"/>
<evidence type="ECO:0000256" key="3">
    <source>
        <dbReference type="ARBA" id="ARBA00022737"/>
    </source>
</evidence>
<organism evidence="5 6">
    <name type="scientific">Pontoporia blainvillei</name>
    <name type="common">Franciscana</name>
    <name type="synonym">Delphinus blainvillei</name>
    <dbReference type="NCBI Taxonomy" id="48723"/>
    <lineage>
        <taxon>Eukaryota</taxon>
        <taxon>Metazoa</taxon>
        <taxon>Chordata</taxon>
        <taxon>Craniata</taxon>
        <taxon>Vertebrata</taxon>
        <taxon>Euteleostomi</taxon>
        <taxon>Mammalia</taxon>
        <taxon>Eutheria</taxon>
        <taxon>Laurasiatheria</taxon>
        <taxon>Artiodactyla</taxon>
        <taxon>Whippomorpha</taxon>
        <taxon>Cetacea</taxon>
        <taxon>Odontoceti</taxon>
        <taxon>Pontoporiidae</taxon>
        <taxon>Pontoporia</taxon>
    </lineage>
</organism>
<dbReference type="EMBL" id="PGGH01072813">
    <property type="protein sequence ID" value="NIG58959.1"/>
    <property type="molecule type" value="Genomic_DNA"/>
</dbReference>
<accession>A0ABX0S1F2</accession>
<comment type="caution">
    <text evidence="5">The sequence shown here is derived from an EMBL/GenBank/DDBJ whole genome shotgun (WGS) entry which is preliminary data.</text>
</comment>
<evidence type="ECO:0000313" key="6">
    <source>
        <dbReference type="Proteomes" id="UP001165941"/>
    </source>
</evidence>
<gene>
    <name evidence="5" type="ORF">BU61_6212</name>
</gene>
<comment type="subcellular location">
    <subcellularLocation>
        <location evidence="1">Endomembrane system</location>
    </subcellularLocation>
</comment>
<reference evidence="5" key="1">
    <citation type="submission" date="2018-05" db="EMBL/GenBank/DDBJ databases">
        <authorList>
            <person name="Pedro S.L.S."/>
            <person name="Freitas R.C."/>
            <person name="Barreto A.S."/>
            <person name="Lima A.O.S."/>
        </authorList>
    </citation>
    <scope>NUCLEOTIDE SEQUENCE</scope>
    <source>
        <strain evidence="5">BP203</strain>
        <tissue evidence="5">Muscle</tissue>
    </source>
</reference>
<dbReference type="PANTHER" id="PTHR14514:SF3">
    <property type="entry name" value="NESPRIN-1"/>
    <property type="match status" value="1"/>
</dbReference>
<sequence>MIPASPEAYVKLTESAIRNPSGDPSALESQIQQLGKALEDSHFQKQQMENIIHSKTPTGPELDSSYRGYMKLLGECSGSIDSVKRLEHKLTEEEEHFPGFVNLNSTETQTAGVIDRWELLQAQALSKELRMKQNPQRWQQFHSDLNRVLTWLQETEEDLEQLQRRQRSTDNPPIALQIEKLKVATLGLSRSTRQNAATWHARSDETASPGLLCRHTAAGEWSAQTDTNASLATPDQSVYRKAWKG</sequence>
<dbReference type="Gene3D" id="1.20.58.60">
    <property type="match status" value="1"/>
</dbReference>
<keyword evidence="4" id="KW-0472">Membrane</keyword>
<evidence type="ECO:0000256" key="1">
    <source>
        <dbReference type="ARBA" id="ARBA00004308"/>
    </source>
</evidence>
<keyword evidence="6" id="KW-1185">Reference proteome</keyword>
<dbReference type="PANTHER" id="PTHR14514">
    <property type="entry name" value="PKA ANCHORING PROTEIN"/>
    <property type="match status" value="1"/>
</dbReference>
<keyword evidence="3" id="KW-0677">Repeat</keyword>
<dbReference type="SUPFAM" id="SSF46966">
    <property type="entry name" value="Spectrin repeat"/>
    <property type="match status" value="1"/>
</dbReference>
<protein>
    <submittedName>
        <fullName evidence="5">Nesprin-1-like</fullName>
    </submittedName>
</protein>
<evidence type="ECO:0000256" key="4">
    <source>
        <dbReference type="ARBA" id="ARBA00023136"/>
    </source>
</evidence>
<name>A0ABX0S1F2_PONBL</name>